<feature type="binding site" evidence="2">
    <location>
        <position position="332"/>
    </location>
    <ligand>
        <name>L-tryptophan</name>
        <dbReference type="ChEBI" id="CHEBI:57912"/>
    </ligand>
</feature>
<dbReference type="Pfam" id="PF04820">
    <property type="entry name" value="Trp_halogenase"/>
    <property type="match status" value="1"/>
</dbReference>
<dbReference type="Proteomes" id="UP000249229">
    <property type="component" value="Unassembled WGS sequence"/>
</dbReference>
<keyword evidence="2" id="KW-0547">Nucleotide-binding</keyword>
<evidence type="ECO:0000313" key="4">
    <source>
        <dbReference type="Proteomes" id="UP000249229"/>
    </source>
</evidence>
<feature type="binding site" evidence="2">
    <location>
        <position position="75"/>
    </location>
    <ligand>
        <name>7-chloro-L-tryptophan</name>
        <dbReference type="ChEBI" id="CHEBI:58713"/>
    </ligand>
</feature>
<comment type="caution">
    <text evidence="3">The sequence shown here is derived from an EMBL/GenBank/DDBJ whole genome shotgun (WGS) entry which is preliminary data.</text>
</comment>
<dbReference type="InterPro" id="IPR050816">
    <property type="entry name" value="Flavin-dep_Halogenase_NPB"/>
</dbReference>
<dbReference type="PANTHER" id="PTHR43747:SF4">
    <property type="entry name" value="FLAVIN-DEPENDENT TRYPTOPHAN HALOGENASE"/>
    <property type="match status" value="1"/>
</dbReference>
<dbReference type="GO" id="GO:0000166">
    <property type="term" value="F:nucleotide binding"/>
    <property type="evidence" value="ECO:0007669"/>
    <property type="project" value="UniProtKB-KW"/>
</dbReference>
<sequence>MKKRVVIAGGGTAGWLAAAALAVHLGPLIQVTLVESDEIGTVGVGESTIPTTRSFHQLLGIDEAAFVRATGATFKLGISFENWDRIGDRYFHPFGAIGRSVMMADFQHFWLEARARGLSGGFTDHSFEAAAAAAGAFAIGGEAPLSYAYHLDATAYGQFLRALAEARGAVRREGRIAQVARDERGDIAAILLADGTRVEGELFLDCTGFRALLSEGALATGFEDWSHWLGTDSAFAVQSEATAPPAPYTRAIAHDAGWRWRIPLQHRVGNGIVFSSAHLSDEAARDALLRSLDGAPLFEPRLLRFRTGRRRLAWHRNCIALGLAAGFVEPLESTSIHLVMIAVTRLIQSFPFGADSTALAQRFNDQSRAEWEHVRDFIILHYKLTHRDDSPFWRRCRDMAVPESLAARIALFRESAMAHQGQDELFRVDSWAAVMLGQGVMPAAHHGLPGVMATADLHRALADVRAKIAHDVARLPTHGDFVQRFASA</sequence>
<organism evidence="3 4">
    <name type="scientific">Sphingomonas taxi</name>
    <dbReference type="NCBI Taxonomy" id="1549858"/>
    <lineage>
        <taxon>Bacteria</taxon>
        <taxon>Pseudomonadati</taxon>
        <taxon>Pseudomonadota</taxon>
        <taxon>Alphaproteobacteria</taxon>
        <taxon>Sphingomonadales</taxon>
        <taxon>Sphingomonadaceae</taxon>
        <taxon>Sphingomonas</taxon>
    </lineage>
</organism>
<accession>A0A2W5PFU5</accession>
<evidence type="ECO:0000256" key="1">
    <source>
        <dbReference type="PIRSR" id="PIRSR011396-1"/>
    </source>
</evidence>
<keyword evidence="2" id="KW-0274">FAD</keyword>
<name>A0A2W5PFU5_9SPHN</name>
<protein>
    <submittedName>
        <fullName evidence="3">Tryptophan halogenase</fullName>
    </submittedName>
</protein>
<dbReference type="AlphaFoldDB" id="A0A2W5PFU5"/>
<dbReference type="InterPro" id="IPR036188">
    <property type="entry name" value="FAD/NAD-bd_sf"/>
</dbReference>
<dbReference type="PIRSF" id="PIRSF011396">
    <property type="entry name" value="Trp_halogenase"/>
    <property type="match status" value="1"/>
</dbReference>
<keyword evidence="2" id="KW-0285">Flavoprotein</keyword>
<feature type="binding site" evidence="2">
    <location>
        <position position="323"/>
    </location>
    <ligand>
        <name>FAD</name>
        <dbReference type="ChEBI" id="CHEBI:57692"/>
    </ligand>
</feature>
<dbReference type="EMBL" id="QFQI01000001">
    <property type="protein sequence ID" value="PZQ62949.1"/>
    <property type="molecule type" value="Genomic_DNA"/>
</dbReference>
<dbReference type="InterPro" id="IPR006905">
    <property type="entry name" value="Flavin_halogenase"/>
</dbReference>
<dbReference type="SUPFAM" id="SSF51905">
    <property type="entry name" value="FAD/NAD(P)-binding domain"/>
    <property type="match status" value="1"/>
</dbReference>
<dbReference type="Gene3D" id="3.50.50.60">
    <property type="entry name" value="FAD/NAD(P)-binding domain"/>
    <property type="match status" value="1"/>
</dbReference>
<dbReference type="GO" id="GO:0004497">
    <property type="term" value="F:monooxygenase activity"/>
    <property type="evidence" value="ECO:0007669"/>
    <property type="project" value="InterPro"/>
</dbReference>
<proteinExistence type="predicted"/>
<evidence type="ECO:0000313" key="3">
    <source>
        <dbReference type="EMBL" id="PZQ62949.1"/>
    </source>
</evidence>
<dbReference type="InterPro" id="IPR033856">
    <property type="entry name" value="Trp_halogen"/>
</dbReference>
<gene>
    <name evidence="3" type="ORF">DI544_01810</name>
</gene>
<dbReference type="PANTHER" id="PTHR43747">
    <property type="entry name" value="FAD-BINDING PROTEIN"/>
    <property type="match status" value="1"/>
</dbReference>
<reference evidence="3 4" key="1">
    <citation type="submission" date="2017-08" db="EMBL/GenBank/DDBJ databases">
        <title>Infants hospitalized years apart are colonized by the same room-sourced microbial strains.</title>
        <authorList>
            <person name="Brooks B."/>
            <person name="Olm M.R."/>
            <person name="Firek B.A."/>
            <person name="Baker R."/>
            <person name="Thomas B.C."/>
            <person name="Morowitz M.J."/>
            <person name="Banfield J.F."/>
        </authorList>
    </citation>
    <scope>NUCLEOTIDE SEQUENCE [LARGE SCALE GENOMIC DNA]</scope>
    <source>
        <strain evidence="3">S2_005_001_R1_22</strain>
    </source>
</reference>
<evidence type="ECO:0000256" key="2">
    <source>
        <dbReference type="PIRSR" id="PIRSR011396-2"/>
    </source>
</evidence>
<feature type="active site" evidence="1">
    <location>
        <position position="75"/>
    </location>
</feature>
<feature type="binding site" evidence="2">
    <location>
        <position position="336"/>
    </location>
    <ligand>
        <name>FAD</name>
        <dbReference type="ChEBI" id="CHEBI:57692"/>
    </ligand>
</feature>
<feature type="binding site" evidence="2">
    <location>
        <begin position="10"/>
        <end position="13"/>
    </location>
    <ligand>
        <name>FAD</name>
        <dbReference type="ChEBI" id="CHEBI:57692"/>
    </ligand>
</feature>